<dbReference type="PRINTS" id="PR00359">
    <property type="entry name" value="BP450"/>
</dbReference>
<keyword evidence="5" id="KW-0408">Iron</keyword>
<sequence>MTAVGMEGRVPEIDLSNPEVLRDPWGHYGTARERSPLARLLIPGLGAMWALLRHGEARSVLSDPRFELNAGGFARRPAVAEEYLPYLRTMQELEGREHHRLRALVAPAFTARRARAFRPGIARIVDRLLDALPDHVEDGRVDLRRHFTRALPMAVICELVGIPEPDRPRWEEYGAIIAAGDGAGLAEAVPGIVRGAKAAVAARRAEPADDLISDLLRAQSEDGERLDDVELVTLIWNVVLAGQTPTHLIANAVAALFDHPEQLAALRADEALLPGAVEELIRWCGPQLLAIPRQAREDVEIDGTLISKGDRVTAALAAVNRDPAVFVDPHRLDLRRPPGPAGHLGFLHGPHFCLGAAIARVQTQVALGALLRRFPRLAPAGEPQRVPDPGSWRLAALPVTL</sequence>
<dbReference type="InterPro" id="IPR036396">
    <property type="entry name" value="Cyt_P450_sf"/>
</dbReference>
<dbReference type="SUPFAM" id="SSF48264">
    <property type="entry name" value="Cytochrome P450"/>
    <property type="match status" value="1"/>
</dbReference>
<keyword evidence="6" id="KW-0503">Monooxygenase</keyword>
<dbReference type="GO" id="GO:0006707">
    <property type="term" value="P:cholesterol catabolic process"/>
    <property type="evidence" value="ECO:0007669"/>
    <property type="project" value="TreeGrafter"/>
</dbReference>
<evidence type="ECO:0000256" key="5">
    <source>
        <dbReference type="ARBA" id="ARBA00023004"/>
    </source>
</evidence>
<evidence type="ECO:0000256" key="1">
    <source>
        <dbReference type="ARBA" id="ARBA00010617"/>
    </source>
</evidence>
<dbReference type="InterPro" id="IPR002397">
    <property type="entry name" value="Cyt_P450_B"/>
</dbReference>
<accession>A0A221W7U0</accession>
<dbReference type="GO" id="GO:0005506">
    <property type="term" value="F:iron ion binding"/>
    <property type="evidence" value="ECO:0007669"/>
    <property type="project" value="InterPro"/>
</dbReference>
<keyword evidence="2" id="KW-0349">Heme</keyword>
<evidence type="ECO:0000313" key="8">
    <source>
        <dbReference type="Proteomes" id="UP000204221"/>
    </source>
</evidence>
<dbReference type="EC" id="1.14.-.-" evidence="7"/>
<dbReference type="GO" id="GO:0008395">
    <property type="term" value="F:steroid hydroxylase activity"/>
    <property type="evidence" value="ECO:0007669"/>
    <property type="project" value="TreeGrafter"/>
</dbReference>
<dbReference type="FunFam" id="1.10.630.10:FF:000018">
    <property type="entry name" value="Cytochrome P450 monooxygenase"/>
    <property type="match status" value="1"/>
</dbReference>
<dbReference type="Proteomes" id="UP000204221">
    <property type="component" value="Chromosome"/>
</dbReference>
<keyword evidence="3" id="KW-0479">Metal-binding</keyword>
<evidence type="ECO:0000256" key="6">
    <source>
        <dbReference type="ARBA" id="ARBA00023033"/>
    </source>
</evidence>
<protein>
    <submittedName>
        <fullName evidence="7">Cytochrome P450 107B1</fullName>
        <ecNumber evidence="7">1.14.-.-</ecNumber>
    </submittedName>
</protein>
<evidence type="ECO:0000256" key="3">
    <source>
        <dbReference type="ARBA" id="ARBA00022723"/>
    </source>
</evidence>
<dbReference type="KEGG" id="ahg:AHOG_20445"/>
<evidence type="ECO:0000256" key="4">
    <source>
        <dbReference type="ARBA" id="ARBA00023002"/>
    </source>
</evidence>
<dbReference type="Gene3D" id="1.10.630.10">
    <property type="entry name" value="Cytochrome P450"/>
    <property type="match status" value="1"/>
</dbReference>
<dbReference type="InterPro" id="IPR001128">
    <property type="entry name" value="Cyt_P450"/>
</dbReference>
<dbReference type="EMBL" id="CP022521">
    <property type="protein sequence ID" value="ASO21706.1"/>
    <property type="molecule type" value="Genomic_DNA"/>
</dbReference>
<dbReference type="GO" id="GO:0036199">
    <property type="term" value="F:cholest-4-en-3-one 26-monooxygenase activity"/>
    <property type="evidence" value="ECO:0007669"/>
    <property type="project" value="TreeGrafter"/>
</dbReference>
<dbReference type="Pfam" id="PF00067">
    <property type="entry name" value="p450"/>
    <property type="match status" value="1"/>
</dbReference>
<dbReference type="GO" id="GO:0020037">
    <property type="term" value="F:heme binding"/>
    <property type="evidence" value="ECO:0007669"/>
    <property type="project" value="InterPro"/>
</dbReference>
<keyword evidence="8" id="KW-1185">Reference proteome</keyword>
<dbReference type="PANTHER" id="PTHR46696">
    <property type="entry name" value="P450, PUTATIVE (EUROFUNG)-RELATED"/>
    <property type="match status" value="1"/>
</dbReference>
<dbReference type="AlphaFoldDB" id="A0A221W7U0"/>
<dbReference type="OrthoDB" id="4133219at2"/>
<proteinExistence type="inferred from homology"/>
<dbReference type="PANTHER" id="PTHR46696:SF4">
    <property type="entry name" value="BIOTIN BIOSYNTHESIS CYTOCHROME P450"/>
    <property type="match status" value="1"/>
</dbReference>
<organism evidence="7 8">
    <name type="scientific">Actinoalloteichus hoggarensis</name>
    <dbReference type="NCBI Taxonomy" id="1470176"/>
    <lineage>
        <taxon>Bacteria</taxon>
        <taxon>Bacillati</taxon>
        <taxon>Actinomycetota</taxon>
        <taxon>Actinomycetes</taxon>
        <taxon>Pseudonocardiales</taxon>
        <taxon>Pseudonocardiaceae</taxon>
        <taxon>Actinoalloteichus</taxon>
    </lineage>
</organism>
<comment type="similarity">
    <text evidence="1">Belongs to the cytochrome P450 family.</text>
</comment>
<name>A0A221W7U0_9PSEU</name>
<keyword evidence="4 7" id="KW-0560">Oxidoreductase</keyword>
<reference evidence="7 8" key="1">
    <citation type="submission" date="2017-07" db="EMBL/GenBank/DDBJ databases">
        <title>Complete genome sequence of Actinoalloteichus hoggarensis DSM 45943, type strain of Actinoalloteichus hoggarensis.</title>
        <authorList>
            <person name="Ruckert C."/>
            <person name="Nouioui I."/>
            <person name="Willmese J."/>
            <person name="van Wezel G."/>
            <person name="Klenk H.-P."/>
            <person name="Kalinowski J."/>
            <person name="Zotchev S.B."/>
        </authorList>
    </citation>
    <scope>NUCLEOTIDE SEQUENCE [LARGE SCALE GENOMIC DNA]</scope>
    <source>
        <strain evidence="7 8">DSM 45943</strain>
    </source>
</reference>
<evidence type="ECO:0000256" key="2">
    <source>
        <dbReference type="ARBA" id="ARBA00022617"/>
    </source>
</evidence>
<evidence type="ECO:0000313" key="7">
    <source>
        <dbReference type="EMBL" id="ASO21706.1"/>
    </source>
</evidence>
<dbReference type="RefSeq" id="WP_093942802.1">
    <property type="nucleotide sequence ID" value="NZ_CP022521.1"/>
</dbReference>
<gene>
    <name evidence="7" type="ORF">AHOG_20445</name>
</gene>